<dbReference type="InterPro" id="IPR036265">
    <property type="entry name" value="HIT-like_sf"/>
</dbReference>
<sequence length="75" mass="8418">MSTLKLVKTSSEEIPKVVCGSQWRKALYLTLTRSAESIVHESQNGFVTVYDGYPKSTVHLLIIPNKKLKSPQQLT</sequence>
<reference evidence="1 2" key="1">
    <citation type="submission" date="2008-07" db="EMBL/GenBank/DDBJ databases">
        <authorList>
            <person name="El-Sayed N."/>
            <person name="Caler E."/>
            <person name="Inman J."/>
            <person name="Amedeo P."/>
            <person name="Hass B."/>
            <person name="Wortman J."/>
        </authorList>
    </citation>
    <scope>NUCLEOTIDE SEQUENCE [LARGE SCALE GENOMIC DNA]</scope>
    <source>
        <strain evidence="2">ATCC 50983 / TXsc</strain>
    </source>
</reference>
<feature type="non-terminal residue" evidence="1">
    <location>
        <position position="75"/>
    </location>
</feature>
<dbReference type="RefSeq" id="XP_002768892.1">
    <property type="nucleotide sequence ID" value="XM_002768846.1"/>
</dbReference>
<dbReference type="Gene3D" id="3.30.428.10">
    <property type="entry name" value="HIT-like"/>
    <property type="match status" value="1"/>
</dbReference>
<dbReference type="Proteomes" id="UP000007800">
    <property type="component" value="Unassembled WGS sequence"/>
</dbReference>
<dbReference type="InParanoid" id="C5LNT3"/>
<proteinExistence type="predicted"/>
<dbReference type="SUPFAM" id="SSF54197">
    <property type="entry name" value="HIT-like"/>
    <property type="match status" value="1"/>
</dbReference>
<dbReference type="OrthoDB" id="445990at2759"/>
<keyword evidence="2" id="KW-1185">Reference proteome</keyword>
<evidence type="ECO:0000313" key="1">
    <source>
        <dbReference type="EMBL" id="EER01610.1"/>
    </source>
</evidence>
<organism evidence="2">
    <name type="scientific">Perkinsus marinus (strain ATCC 50983 / TXsc)</name>
    <dbReference type="NCBI Taxonomy" id="423536"/>
    <lineage>
        <taxon>Eukaryota</taxon>
        <taxon>Sar</taxon>
        <taxon>Alveolata</taxon>
        <taxon>Perkinsozoa</taxon>
        <taxon>Perkinsea</taxon>
        <taxon>Perkinsida</taxon>
        <taxon>Perkinsidae</taxon>
        <taxon>Perkinsus</taxon>
    </lineage>
</organism>
<evidence type="ECO:0000313" key="2">
    <source>
        <dbReference type="Proteomes" id="UP000007800"/>
    </source>
</evidence>
<dbReference type="GeneID" id="9040155"/>
<protein>
    <recommendedName>
        <fullName evidence="3">HIT domain-containing protein</fullName>
    </recommendedName>
</protein>
<dbReference type="Pfam" id="PF11969">
    <property type="entry name" value="DcpS_C"/>
    <property type="match status" value="1"/>
</dbReference>
<dbReference type="AlphaFoldDB" id="C5LNT3"/>
<dbReference type="EMBL" id="GG683870">
    <property type="protein sequence ID" value="EER01610.1"/>
    <property type="molecule type" value="Genomic_DNA"/>
</dbReference>
<name>C5LNT3_PERM5</name>
<gene>
    <name evidence="1" type="ORF">Pmar_PMAR019479</name>
</gene>
<accession>C5LNT3</accession>
<evidence type="ECO:0008006" key="3">
    <source>
        <dbReference type="Google" id="ProtNLM"/>
    </source>
</evidence>